<dbReference type="AlphaFoldDB" id="A0A7C5VGZ1"/>
<dbReference type="CDD" id="cd06581">
    <property type="entry name" value="TM_PBP1_LivM_like"/>
    <property type="match status" value="1"/>
</dbReference>
<dbReference type="InterPro" id="IPR001851">
    <property type="entry name" value="ABC_transp_permease"/>
</dbReference>
<sequence length="299" mass="31560">MNRWFPWLLAALALVPLLGGAYALRLGTEVVAWGIAATALAFLYRTTGLVSLGHSAFFGGGAYATALLVKNMGASVYPLAVLLAILLGLAFSLILSFLGLRSHGIFFLMLTLAFSQLVYILVKQGFPGITGGDDGLPGVPRPPGLEEPAVYYLAGLALLLGILLLYRAFIASPLGQVMDALRQNEKRVEVLGYNIRRLKLLASGLSGALAALGGAYLVGYRGFVHPHDLSWTTSGLLLVMAVVGGMRPLSAGVVGATILIALEAFLSSYTDLWNLFLGIFLMAAAWTALRSRGAIHVGA</sequence>
<dbReference type="GO" id="GO:0015658">
    <property type="term" value="F:branched-chain amino acid transmembrane transporter activity"/>
    <property type="evidence" value="ECO:0007669"/>
    <property type="project" value="InterPro"/>
</dbReference>
<comment type="caution">
    <text evidence="7">The sequence shown here is derived from an EMBL/GenBank/DDBJ whole genome shotgun (WGS) entry which is preliminary data.</text>
</comment>
<evidence type="ECO:0000256" key="4">
    <source>
        <dbReference type="ARBA" id="ARBA00022989"/>
    </source>
</evidence>
<evidence type="ECO:0000313" key="7">
    <source>
        <dbReference type="EMBL" id="HHM68310.1"/>
    </source>
</evidence>
<feature type="transmembrane region" description="Helical" evidence="6">
    <location>
        <begin position="47"/>
        <end position="69"/>
    </location>
</feature>
<feature type="transmembrane region" description="Helical" evidence="6">
    <location>
        <begin position="104"/>
        <end position="122"/>
    </location>
</feature>
<evidence type="ECO:0000256" key="1">
    <source>
        <dbReference type="ARBA" id="ARBA00004651"/>
    </source>
</evidence>
<reference evidence="7" key="1">
    <citation type="journal article" date="2020" name="mSystems">
        <title>Genome- and Community-Level Interaction Insights into Carbon Utilization and Element Cycling Functions of Hydrothermarchaeota in Hydrothermal Sediment.</title>
        <authorList>
            <person name="Zhou Z."/>
            <person name="Liu Y."/>
            <person name="Xu W."/>
            <person name="Pan J."/>
            <person name="Luo Z.H."/>
            <person name="Li M."/>
        </authorList>
    </citation>
    <scope>NUCLEOTIDE SEQUENCE [LARGE SCALE GENOMIC DNA]</scope>
    <source>
        <strain evidence="7">SpSt-1071</strain>
    </source>
</reference>
<accession>A0A7C5VGZ1</accession>
<gene>
    <name evidence="7" type="ORF">ENM28_06350</name>
</gene>
<keyword evidence="5 6" id="KW-0472">Membrane</keyword>
<keyword evidence="3 6" id="KW-0812">Transmembrane</keyword>
<protein>
    <submittedName>
        <fullName evidence="7">Branched-chain amino acid ABC transporter permease</fullName>
    </submittedName>
</protein>
<keyword evidence="4 6" id="KW-1133">Transmembrane helix</keyword>
<evidence type="ECO:0000256" key="6">
    <source>
        <dbReference type="SAM" id="Phobius"/>
    </source>
</evidence>
<dbReference type="PANTHER" id="PTHR30482">
    <property type="entry name" value="HIGH-AFFINITY BRANCHED-CHAIN AMINO ACID TRANSPORT SYSTEM PERMEASE"/>
    <property type="match status" value="1"/>
</dbReference>
<organism evidence="7">
    <name type="scientific">Thermus caliditerrae</name>
    <dbReference type="NCBI Taxonomy" id="1330700"/>
    <lineage>
        <taxon>Bacteria</taxon>
        <taxon>Thermotogati</taxon>
        <taxon>Deinococcota</taxon>
        <taxon>Deinococci</taxon>
        <taxon>Thermales</taxon>
        <taxon>Thermaceae</taxon>
        <taxon>Thermus</taxon>
    </lineage>
</organism>
<evidence type="ECO:0000256" key="3">
    <source>
        <dbReference type="ARBA" id="ARBA00022692"/>
    </source>
</evidence>
<feature type="transmembrane region" description="Helical" evidence="6">
    <location>
        <begin position="235"/>
        <end position="260"/>
    </location>
</feature>
<comment type="subcellular location">
    <subcellularLocation>
        <location evidence="1">Cell membrane</location>
        <topology evidence="1">Multi-pass membrane protein</topology>
    </subcellularLocation>
</comment>
<feature type="transmembrane region" description="Helical" evidence="6">
    <location>
        <begin position="272"/>
        <end position="289"/>
    </location>
</feature>
<feature type="transmembrane region" description="Helical" evidence="6">
    <location>
        <begin position="76"/>
        <end position="98"/>
    </location>
</feature>
<dbReference type="GO" id="GO:0005886">
    <property type="term" value="C:plasma membrane"/>
    <property type="evidence" value="ECO:0007669"/>
    <property type="project" value="UniProtKB-SubCell"/>
</dbReference>
<feature type="transmembrane region" description="Helical" evidence="6">
    <location>
        <begin position="149"/>
        <end position="169"/>
    </location>
</feature>
<dbReference type="PANTHER" id="PTHR30482:SF17">
    <property type="entry name" value="ABC TRANSPORTER ATP-BINDING PROTEIN"/>
    <property type="match status" value="1"/>
</dbReference>
<feature type="transmembrane region" description="Helical" evidence="6">
    <location>
        <begin position="200"/>
        <end position="223"/>
    </location>
</feature>
<proteinExistence type="predicted"/>
<dbReference type="Pfam" id="PF02653">
    <property type="entry name" value="BPD_transp_2"/>
    <property type="match status" value="1"/>
</dbReference>
<keyword evidence="2" id="KW-1003">Cell membrane</keyword>
<name>A0A7C5VGZ1_9DEIN</name>
<evidence type="ECO:0000256" key="2">
    <source>
        <dbReference type="ARBA" id="ARBA00022475"/>
    </source>
</evidence>
<dbReference type="EMBL" id="DRXE01000229">
    <property type="protein sequence ID" value="HHM68310.1"/>
    <property type="molecule type" value="Genomic_DNA"/>
</dbReference>
<dbReference type="InterPro" id="IPR043428">
    <property type="entry name" value="LivM-like"/>
</dbReference>
<evidence type="ECO:0000256" key="5">
    <source>
        <dbReference type="ARBA" id="ARBA00023136"/>
    </source>
</evidence>